<evidence type="ECO:0000313" key="2">
    <source>
        <dbReference type="EMBL" id="GGK13777.1"/>
    </source>
</evidence>
<reference evidence="3" key="1">
    <citation type="journal article" date="2019" name="Int. J. Syst. Evol. Microbiol.">
        <title>The Global Catalogue of Microorganisms (GCM) 10K type strain sequencing project: providing services to taxonomists for standard genome sequencing and annotation.</title>
        <authorList>
            <consortium name="The Broad Institute Genomics Platform"/>
            <consortium name="The Broad Institute Genome Sequencing Center for Infectious Disease"/>
            <person name="Wu L."/>
            <person name="Ma J."/>
        </authorList>
    </citation>
    <scope>NUCLEOTIDE SEQUENCE [LARGE SCALE GENOMIC DNA]</scope>
    <source>
        <strain evidence="3">CGMCC 4.7275</strain>
    </source>
</reference>
<protein>
    <submittedName>
        <fullName evidence="2">Lipoprotein</fullName>
    </submittedName>
</protein>
<keyword evidence="2" id="KW-0449">Lipoprotein</keyword>
<keyword evidence="1" id="KW-0732">Signal</keyword>
<organism evidence="2 3">
    <name type="scientific">Streptomyces camponoticapitis</name>
    <dbReference type="NCBI Taxonomy" id="1616125"/>
    <lineage>
        <taxon>Bacteria</taxon>
        <taxon>Bacillati</taxon>
        <taxon>Actinomycetota</taxon>
        <taxon>Actinomycetes</taxon>
        <taxon>Kitasatosporales</taxon>
        <taxon>Streptomycetaceae</taxon>
        <taxon>Streptomyces</taxon>
    </lineage>
</organism>
<feature type="chain" id="PRO_5047400110" evidence="1">
    <location>
        <begin position="29"/>
        <end position="165"/>
    </location>
</feature>
<gene>
    <name evidence="2" type="ORF">GCM10011583_52250</name>
</gene>
<name>A0ABQ2EN57_9ACTN</name>
<comment type="caution">
    <text evidence="2">The sequence shown here is derived from an EMBL/GenBank/DDBJ whole genome shotgun (WGS) entry which is preliminary data.</text>
</comment>
<dbReference type="Proteomes" id="UP000660265">
    <property type="component" value="Unassembled WGS sequence"/>
</dbReference>
<dbReference type="RefSeq" id="WP_189110011.1">
    <property type="nucleotide sequence ID" value="NZ_BMMV01000019.1"/>
</dbReference>
<keyword evidence="3" id="KW-1185">Reference proteome</keyword>
<dbReference type="EMBL" id="BMMV01000019">
    <property type="protein sequence ID" value="GGK13777.1"/>
    <property type="molecule type" value="Genomic_DNA"/>
</dbReference>
<evidence type="ECO:0000313" key="3">
    <source>
        <dbReference type="Proteomes" id="UP000660265"/>
    </source>
</evidence>
<feature type="signal peptide" evidence="1">
    <location>
        <begin position="1"/>
        <end position="28"/>
    </location>
</feature>
<sequence>MTAPFISARVRRTGVALGAMSAGLLALSACDKPTPLATVTVGTDSVHSEAACYNHGKSVGTEAALDKCLNDTSGRKTVSVSTDDEIHFGVDPEIADNGWTFYIEGQRVEPEPDKNTYRTFPAEVFFSSQTGEPITAVSLSIVETSEKERAVTGVWNFQLKKKSRS</sequence>
<proteinExistence type="predicted"/>
<accession>A0ABQ2EN57</accession>
<evidence type="ECO:0000256" key="1">
    <source>
        <dbReference type="SAM" id="SignalP"/>
    </source>
</evidence>